<accession>A0AAW4PPB0</accession>
<sequence>MGEDASLDQFVGSGDDGDDDAGDTDASDASDATAVDKEAASEDADTETATASEGDPTPATTTYAWSDEGTQCASCGEVVERRWQQDGSLVCVDCKEWDRA</sequence>
<dbReference type="Proteomes" id="UP001430377">
    <property type="component" value="Unassembled WGS sequence"/>
</dbReference>
<dbReference type="Pfam" id="PF24458">
    <property type="entry name" value="DUF7573"/>
    <property type="match status" value="1"/>
</dbReference>
<feature type="region of interest" description="Disordered" evidence="1">
    <location>
        <begin position="1"/>
        <end position="65"/>
    </location>
</feature>
<reference evidence="3 4" key="1">
    <citation type="submission" date="2021-06" db="EMBL/GenBank/DDBJ databases">
        <title>Halomicroarcula sp. a new haloarchaeum isolated from saline soil.</title>
        <authorList>
            <person name="Duran-Viseras A."/>
            <person name="Sanchez-Porro C."/>
            <person name="Ventosa A."/>
        </authorList>
    </citation>
    <scope>NUCLEOTIDE SEQUENCE [LARGE SCALE GENOMIC DNA]</scope>
    <source>
        <strain evidence="3 4">F13</strain>
    </source>
</reference>
<gene>
    <name evidence="3" type="ORF">EGH21_08090</name>
</gene>
<evidence type="ECO:0000313" key="4">
    <source>
        <dbReference type="Proteomes" id="UP001430377"/>
    </source>
</evidence>
<name>A0AAW4PPB0_9EURY</name>
<keyword evidence="4" id="KW-1185">Reference proteome</keyword>
<evidence type="ECO:0000313" key="3">
    <source>
        <dbReference type="EMBL" id="MBX0322986.1"/>
    </source>
</evidence>
<evidence type="ECO:0000259" key="2">
    <source>
        <dbReference type="Pfam" id="PF24458"/>
    </source>
</evidence>
<dbReference type="AlphaFoldDB" id="A0AAW4PPB0"/>
<dbReference type="InterPro" id="IPR055995">
    <property type="entry name" value="DUF7573"/>
</dbReference>
<proteinExistence type="predicted"/>
<comment type="caution">
    <text evidence="3">The sequence shown here is derived from an EMBL/GenBank/DDBJ whole genome shotgun (WGS) entry which is preliminary data.</text>
</comment>
<dbReference type="RefSeq" id="WP_220617953.1">
    <property type="nucleotide sequence ID" value="NZ_RKLR01000002.1"/>
</dbReference>
<protein>
    <recommendedName>
        <fullName evidence="2">DUF7573 domain-containing protein</fullName>
    </recommendedName>
</protein>
<feature type="compositionally biased region" description="Acidic residues" evidence="1">
    <location>
        <begin position="15"/>
        <end position="28"/>
    </location>
</feature>
<dbReference type="EMBL" id="RKLR01000002">
    <property type="protein sequence ID" value="MBX0322986.1"/>
    <property type="molecule type" value="Genomic_DNA"/>
</dbReference>
<evidence type="ECO:0000256" key="1">
    <source>
        <dbReference type="SAM" id="MobiDB-lite"/>
    </source>
</evidence>
<organism evidence="3 4">
    <name type="scientific">Haloarcula rubra</name>
    <dbReference type="NCBI Taxonomy" id="2487747"/>
    <lineage>
        <taxon>Archaea</taxon>
        <taxon>Methanobacteriati</taxon>
        <taxon>Methanobacteriota</taxon>
        <taxon>Stenosarchaea group</taxon>
        <taxon>Halobacteria</taxon>
        <taxon>Halobacteriales</taxon>
        <taxon>Haloarculaceae</taxon>
        <taxon>Haloarcula</taxon>
    </lineage>
</organism>
<feature type="domain" description="DUF7573" evidence="2">
    <location>
        <begin position="59"/>
        <end position="97"/>
    </location>
</feature>